<dbReference type="RefSeq" id="WP_038566912.1">
    <property type="nucleotide sequence ID" value="NZ_CP008889.1"/>
</dbReference>
<dbReference type="AlphaFoldDB" id="A0A075JFR9"/>
<gene>
    <name evidence="1" type="ORF">HX89_03105</name>
</gene>
<organism evidence="1 2">
    <name type="scientific">Dermacoccus nishinomiyaensis</name>
    <dbReference type="NCBI Taxonomy" id="1274"/>
    <lineage>
        <taxon>Bacteria</taxon>
        <taxon>Bacillati</taxon>
        <taxon>Actinomycetota</taxon>
        <taxon>Actinomycetes</taxon>
        <taxon>Micrococcales</taxon>
        <taxon>Dermacoccaceae</taxon>
        <taxon>Dermacoccus</taxon>
    </lineage>
</organism>
<reference evidence="1 2" key="1">
    <citation type="submission" date="2014-07" db="EMBL/GenBank/DDBJ databases">
        <title>Genome Sequencing of Dermacoccus nishinomiyaensis.</title>
        <authorList>
            <person name="Hong K.W."/>
            <person name="Chan K.G."/>
        </authorList>
    </citation>
    <scope>NUCLEOTIDE SEQUENCE [LARGE SCALE GENOMIC DNA]</scope>
    <source>
        <strain evidence="1 2">M25</strain>
    </source>
</reference>
<protein>
    <submittedName>
        <fullName evidence="1">Uncharacterized protein</fullName>
    </submittedName>
</protein>
<keyword evidence="2" id="KW-1185">Reference proteome</keyword>
<dbReference type="eggNOG" id="ENOG5033F74">
    <property type="taxonomic scope" value="Bacteria"/>
</dbReference>
<evidence type="ECO:0000313" key="2">
    <source>
        <dbReference type="Proteomes" id="UP000027986"/>
    </source>
</evidence>
<dbReference type="HOGENOM" id="CLU_174878_0_0_11"/>
<name>A0A075JFR9_9MICO</name>
<proteinExistence type="predicted"/>
<dbReference type="Proteomes" id="UP000027986">
    <property type="component" value="Chromosome"/>
</dbReference>
<dbReference type="KEGG" id="dni:HX89_03105"/>
<accession>A0A075JFR9</accession>
<sequence>MTEYLMLFPERDVAEEIADDLLESGDFTDVRVVREALAGEEDDEDHEWGVYVKQDTVDDPASAVAQALTERFDALAKEHDGWLDPNPAQLPTH</sequence>
<dbReference type="OrthoDB" id="3731485at2"/>
<evidence type="ECO:0000313" key="1">
    <source>
        <dbReference type="EMBL" id="AIF40112.1"/>
    </source>
</evidence>
<dbReference type="GeneID" id="41840204"/>
<dbReference type="EMBL" id="CP008889">
    <property type="protein sequence ID" value="AIF40112.1"/>
    <property type="molecule type" value="Genomic_DNA"/>
</dbReference>